<evidence type="ECO:0000313" key="1">
    <source>
        <dbReference type="EMBL" id="SVE36180.1"/>
    </source>
</evidence>
<sequence>MAKVHYVDNRKFLIALIQHRRARNHAKLRGDDPPLVPEYIGECFLKIGTHLSFKPNFANYTYREDMVSDGVENCLVYMHNFNPRKSRNPFGYFTS</sequence>
<name>A0A383CVW5_9ZZZZ</name>
<accession>A0A383CVW5</accession>
<dbReference type="AlphaFoldDB" id="A0A383CVW5"/>
<protein>
    <recommendedName>
        <fullName evidence="2">RNA polymerase sigma-70 region 2 domain-containing protein</fullName>
    </recommendedName>
</protein>
<reference evidence="1" key="1">
    <citation type="submission" date="2018-05" db="EMBL/GenBank/DDBJ databases">
        <authorList>
            <person name="Lanie J.A."/>
            <person name="Ng W.-L."/>
            <person name="Kazmierczak K.M."/>
            <person name="Andrzejewski T.M."/>
            <person name="Davidsen T.M."/>
            <person name="Wayne K.J."/>
            <person name="Tettelin H."/>
            <person name="Glass J.I."/>
            <person name="Rusch D."/>
            <person name="Podicherti R."/>
            <person name="Tsui H.-C.T."/>
            <person name="Winkler M.E."/>
        </authorList>
    </citation>
    <scope>NUCLEOTIDE SEQUENCE</scope>
</reference>
<organism evidence="1">
    <name type="scientific">marine metagenome</name>
    <dbReference type="NCBI Taxonomy" id="408172"/>
    <lineage>
        <taxon>unclassified sequences</taxon>
        <taxon>metagenomes</taxon>
        <taxon>ecological metagenomes</taxon>
    </lineage>
</organism>
<evidence type="ECO:0008006" key="2">
    <source>
        <dbReference type="Google" id="ProtNLM"/>
    </source>
</evidence>
<dbReference type="EMBL" id="UINC01212034">
    <property type="protein sequence ID" value="SVE36180.1"/>
    <property type="molecule type" value="Genomic_DNA"/>
</dbReference>
<gene>
    <name evidence="1" type="ORF">METZ01_LOCUS489034</name>
</gene>
<proteinExistence type="predicted"/>
<feature type="non-terminal residue" evidence="1">
    <location>
        <position position="95"/>
    </location>
</feature>